<keyword evidence="4" id="KW-1185">Reference proteome</keyword>
<reference evidence="3 4" key="1">
    <citation type="submission" date="2024-11" db="EMBL/GenBank/DDBJ databases">
        <authorList>
            <person name="Heng Y.C."/>
            <person name="Lim A.C.H."/>
            <person name="Lee J.K.Y."/>
            <person name="Kittelmann S."/>
        </authorList>
    </citation>
    <scope>NUCLEOTIDE SEQUENCE [LARGE SCALE GENOMIC DNA]</scope>
    <source>
        <strain evidence="3 4">WILCCON 0269</strain>
    </source>
</reference>
<dbReference type="InterPro" id="IPR054738">
    <property type="entry name" value="Siphovirus-type_tail_C"/>
</dbReference>
<dbReference type="Gene3D" id="2.60.120.860">
    <property type="match status" value="1"/>
</dbReference>
<evidence type="ECO:0000313" key="4">
    <source>
        <dbReference type="Proteomes" id="UP001623660"/>
    </source>
</evidence>
<name>A0ABW8SMM2_9CLOT</name>
<organism evidence="3 4">
    <name type="scientific">Candidatus Clostridium eludens</name>
    <dbReference type="NCBI Taxonomy" id="3381663"/>
    <lineage>
        <taxon>Bacteria</taxon>
        <taxon>Bacillati</taxon>
        <taxon>Bacillota</taxon>
        <taxon>Clostridia</taxon>
        <taxon>Eubacteriales</taxon>
        <taxon>Clostridiaceae</taxon>
        <taxon>Clostridium</taxon>
    </lineage>
</organism>
<accession>A0ABW8SMM2</accession>
<evidence type="ECO:0000313" key="3">
    <source>
        <dbReference type="EMBL" id="MFL0197008.1"/>
    </source>
</evidence>
<dbReference type="InterPro" id="IPR008841">
    <property type="entry name" value="Siphovirus-type_tail_N"/>
</dbReference>
<feature type="domain" description="Siphovirus-type tail component RIFT-related" evidence="1">
    <location>
        <begin position="10"/>
        <end position="129"/>
    </location>
</feature>
<sequence length="288" mass="32473">MQQIVYTNSRGQSITLNSRPFVLEKIDGTGGTKTTLLTTKAPGQDGKSYHGTLLEERSLNITGTICANSLEDLYIKKQQICSVFNPKLLGSLIYTNDVSSHTIDCVVEDSPTFKDRFSTIQEFLIQLFCPNPFWEDIQESKEEIADWIGDFEFDLEIPEEGIIMEHRESSLIVNINNVGDVECGMRVEFTALATVVNPSILNVYTQEFIKVKRTLQAGDKIIINTSFSNKRVELIQSNGVTSNVFNWIDLQSTFLQLDVGDNLLRYDAEQGIDNLDVSIYYKPLYLGV</sequence>
<feature type="domain" description="Siphovirus-type tail component C-terminal" evidence="2">
    <location>
        <begin position="179"/>
        <end position="285"/>
    </location>
</feature>
<dbReference type="Proteomes" id="UP001623660">
    <property type="component" value="Unassembled WGS sequence"/>
</dbReference>
<dbReference type="RefSeq" id="WP_406793113.1">
    <property type="nucleotide sequence ID" value="NZ_JBJHZX010000024.1"/>
</dbReference>
<evidence type="ECO:0000259" key="2">
    <source>
        <dbReference type="Pfam" id="PF22768"/>
    </source>
</evidence>
<dbReference type="EMBL" id="JBJHZX010000024">
    <property type="protein sequence ID" value="MFL0197008.1"/>
    <property type="molecule type" value="Genomic_DNA"/>
</dbReference>
<comment type="caution">
    <text evidence="3">The sequence shown here is derived from an EMBL/GenBank/DDBJ whole genome shotgun (WGS) entry which is preliminary data.</text>
</comment>
<gene>
    <name evidence="3" type="ORF">ACJDU8_15785</name>
</gene>
<dbReference type="Gene3D" id="2.40.30.200">
    <property type="match status" value="1"/>
</dbReference>
<protein>
    <submittedName>
        <fullName evidence="3">Phage tail family protein</fullName>
    </submittedName>
</protein>
<evidence type="ECO:0000259" key="1">
    <source>
        <dbReference type="Pfam" id="PF05709"/>
    </source>
</evidence>
<proteinExistence type="predicted"/>
<dbReference type="Pfam" id="PF22768">
    <property type="entry name" value="SPP1_Dit"/>
    <property type="match status" value="1"/>
</dbReference>
<dbReference type="Pfam" id="PF05709">
    <property type="entry name" value="Sipho_tail"/>
    <property type="match status" value="1"/>
</dbReference>